<dbReference type="Proteomes" id="UP000306985">
    <property type="component" value="Unassembled WGS sequence"/>
</dbReference>
<evidence type="ECO:0000256" key="4">
    <source>
        <dbReference type="ARBA" id="ARBA00023012"/>
    </source>
</evidence>
<dbReference type="GO" id="GO:0004673">
    <property type="term" value="F:protein histidine kinase activity"/>
    <property type="evidence" value="ECO:0007669"/>
    <property type="project" value="UniProtKB-EC"/>
</dbReference>
<dbReference type="Pfam" id="PF07568">
    <property type="entry name" value="HisKA_2"/>
    <property type="match status" value="1"/>
</dbReference>
<dbReference type="InterPro" id="IPR000014">
    <property type="entry name" value="PAS"/>
</dbReference>
<dbReference type="InterPro" id="IPR035965">
    <property type="entry name" value="PAS-like_dom_sf"/>
</dbReference>
<dbReference type="RefSeq" id="WP_137448789.1">
    <property type="nucleotide sequence ID" value="NZ_SZZH01000001.1"/>
</dbReference>
<organism evidence="6 7">
    <name type="scientific">Nakamurella flava</name>
    <dbReference type="NCBI Taxonomy" id="2576308"/>
    <lineage>
        <taxon>Bacteria</taxon>
        <taxon>Bacillati</taxon>
        <taxon>Actinomycetota</taxon>
        <taxon>Actinomycetes</taxon>
        <taxon>Nakamurellales</taxon>
        <taxon>Nakamurellaceae</taxon>
        <taxon>Nakamurella</taxon>
    </lineage>
</organism>
<dbReference type="Pfam" id="PF08448">
    <property type="entry name" value="PAS_4"/>
    <property type="match status" value="1"/>
</dbReference>
<dbReference type="SUPFAM" id="SSF55785">
    <property type="entry name" value="PYP-like sensor domain (PAS domain)"/>
    <property type="match status" value="1"/>
</dbReference>
<keyword evidence="3" id="KW-0808">Transferase</keyword>
<evidence type="ECO:0000256" key="3">
    <source>
        <dbReference type="ARBA" id="ARBA00022777"/>
    </source>
</evidence>
<evidence type="ECO:0000313" key="6">
    <source>
        <dbReference type="EMBL" id="TKV61484.1"/>
    </source>
</evidence>
<dbReference type="EMBL" id="SZZH01000001">
    <property type="protein sequence ID" value="TKV61484.1"/>
    <property type="molecule type" value="Genomic_DNA"/>
</dbReference>
<evidence type="ECO:0000313" key="7">
    <source>
        <dbReference type="Proteomes" id="UP000306985"/>
    </source>
</evidence>
<protein>
    <recommendedName>
        <fullName evidence="2">histidine kinase</fullName>
        <ecNumber evidence="2">2.7.13.3</ecNumber>
    </recommendedName>
</protein>
<dbReference type="PANTHER" id="PTHR43065:SF23">
    <property type="entry name" value="SENSOR HISTIDINE KINASE PDTAS"/>
    <property type="match status" value="1"/>
</dbReference>
<dbReference type="InterPro" id="IPR038424">
    <property type="entry name" value="H_kinase_PdtaS_GAF_sf"/>
</dbReference>
<dbReference type="Gene3D" id="3.30.450.20">
    <property type="entry name" value="PAS domain"/>
    <property type="match status" value="1"/>
</dbReference>
<dbReference type="CDD" id="cd00130">
    <property type="entry name" value="PAS"/>
    <property type="match status" value="1"/>
</dbReference>
<dbReference type="InterPro" id="IPR036890">
    <property type="entry name" value="HATPase_C_sf"/>
</dbReference>
<dbReference type="SUPFAM" id="SSF55874">
    <property type="entry name" value="ATPase domain of HSP90 chaperone/DNA topoisomerase II/histidine kinase"/>
    <property type="match status" value="1"/>
</dbReference>
<dbReference type="InterPro" id="IPR022066">
    <property type="entry name" value="PdtaS_GAF"/>
</dbReference>
<dbReference type="InterPro" id="IPR004358">
    <property type="entry name" value="Sig_transdc_His_kin-like_C"/>
</dbReference>
<dbReference type="Gene3D" id="3.30.450.280">
    <property type="entry name" value="GAF domain"/>
    <property type="match status" value="1"/>
</dbReference>
<dbReference type="EC" id="2.7.13.3" evidence="2"/>
<proteinExistence type="predicted"/>
<gene>
    <name evidence="6" type="ORF">FDO65_07885</name>
</gene>
<comment type="caution">
    <text evidence="6">The sequence shown here is derived from an EMBL/GenBank/DDBJ whole genome shotgun (WGS) entry which is preliminary data.</text>
</comment>
<name>A0A4U6QLQ5_9ACTN</name>
<dbReference type="Pfam" id="PF02518">
    <property type="entry name" value="HATPase_c"/>
    <property type="match status" value="1"/>
</dbReference>
<dbReference type="InterPro" id="IPR003594">
    <property type="entry name" value="HATPase_dom"/>
</dbReference>
<feature type="domain" description="Histidine kinase" evidence="5">
    <location>
        <begin position="300"/>
        <end position="517"/>
    </location>
</feature>
<dbReference type="PANTHER" id="PTHR43065">
    <property type="entry name" value="SENSOR HISTIDINE KINASE"/>
    <property type="match status" value="1"/>
</dbReference>
<reference evidence="6 7" key="1">
    <citation type="submission" date="2019-05" db="EMBL/GenBank/DDBJ databases">
        <title>Nakamurella sp. N5BH11, whole genome shotgun sequence.</title>
        <authorList>
            <person name="Tuo L."/>
        </authorList>
    </citation>
    <scope>NUCLEOTIDE SEQUENCE [LARGE SCALE GENOMIC DNA]</scope>
    <source>
        <strain evidence="6 7">N5BH11</strain>
    </source>
</reference>
<dbReference type="PRINTS" id="PR00344">
    <property type="entry name" value="BCTRLSENSOR"/>
</dbReference>
<dbReference type="SMART" id="SM00387">
    <property type="entry name" value="HATPase_c"/>
    <property type="match status" value="1"/>
</dbReference>
<evidence type="ECO:0000259" key="5">
    <source>
        <dbReference type="PROSITE" id="PS50109"/>
    </source>
</evidence>
<comment type="catalytic activity">
    <reaction evidence="1">
        <text>ATP + protein L-histidine = ADP + protein N-phospho-L-histidine.</text>
        <dbReference type="EC" id="2.7.13.3"/>
    </reaction>
</comment>
<keyword evidence="3" id="KW-0418">Kinase</keyword>
<keyword evidence="4" id="KW-0902">Two-component regulatory system</keyword>
<accession>A0A4U6QLQ5</accession>
<dbReference type="AlphaFoldDB" id="A0A4U6QLQ5"/>
<keyword evidence="7" id="KW-1185">Reference proteome</keyword>
<dbReference type="Pfam" id="PF12282">
    <property type="entry name" value="GAF_PdtaS"/>
    <property type="match status" value="1"/>
</dbReference>
<dbReference type="OrthoDB" id="9767435at2"/>
<sequence>MSTLSDLLAEHSDLSGSAVVHLQALAAEWQLIADLSFSDLSLWLPTGPVDGVPGSFVCVAQARPTTGSTAFPDDRVSTTITSREFPLLRWAWEEERIVVEPPPVDAPASFIRREVIPVPHGGRLIALLERDTSSLVGREASQLETAYVDAADDLFQMVADGAFPPADSPVEVHSSPRAGDGFIRLDADGRVVYASPNALSAYHRLTFNGELVGVDLAQLSRSLIVDPFVAADLAAHIEGAVAGNSGLRMEAEGKAATVLFRALPLRPHDRPSGALVLVRDVTDIRRRDRALISKDATIREIHHRVKNNLQTVAALLRLQARRSADPSVRQALSESVRRVASIALVHETLSTSPDDRVDLDQIVDRLSSMISDVAAAETSARVRRIGSFGILGADRATPLVMVLAEVVQNALQHAFVADPATDDVDGAADAAAPASMVDTGAPENQVSIVVERSAKNLQVAVTDNGVGLPAEFSIEKARGLGLQIVRSLVASELLGTIEMGPGADGGTTVTLTMPLRRRT</sequence>
<dbReference type="InterPro" id="IPR011495">
    <property type="entry name" value="Sig_transdc_His_kin_sub2_dim/P"/>
</dbReference>
<dbReference type="PROSITE" id="PS50109">
    <property type="entry name" value="HIS_KIN"/>
    <property type="match status" value="1"/>
</dbReference>
<dbReference type="GO" id="GO:0000160">
    <property type="term" value="P:phosphorelay signal transduction system"/>
    <property type="evidence" value="ECO:0007669"/>
    <property type="project" value="UniProtKB-KW"/>
</dbReference>
<dbReference type="InterPro" id="IPR013656">
    <property type="entry name" value="PAS_4"/>
</dbReference>
<evidence type="ECO:0000256" key="1">
    <source>
        <dbReference type="ARBA" id="ARBA00000085"/>
    </source>
</evidence>
<evidence type="ECO:0000256" key="2">
    <source>
        <dbReference type="ARBA" id="ARBA00012438"/>
    </source>
</evidence>
<dbReference type="InterPro" id="IPR005467">
    <property type="entry name" value="His_kinase_dom"/>
</dbReference>
<dbReference type="Gene3D" id="3.30.565.10">
    <property type="entry name" value="Histidine kinase-like ATPase, C-terminal domain"/>
    <property type="match status" value="1"/>
</dbReference>